<feature type="region of interest" description="Disordered" evidence="3">
    <location>
        <begin position="2134"/>
        <end position="2165"/>
    </location>
</feature>
<feature type="region of interest" description="Disordered" evidence="3">
    <location>
        <begin position="573"/>
        <end position="597"/>
    </location>
</feature>
<dbReference type="GO" id="GO:0005096">
    <property type="term" value="F:GTPase activator activity"/>
    <property type="evidence" value="ECO:0007669"/>
    <property type="project" value="UniProtKB-KW"/>
</dbReference>
<organism evidence="5 6">
    <name type="scientific">Coemansia reversa (strain ATCC 12441 / NRRL 1564)</name>
    <dbReference type="NCBI Taxonomy" id="763665"/>
    <lineage>
        <taxon>Eukaryota</taxon>
        <taxon>Fungi</taxon>
        <taxon>Fungi incertae sedis</taxon>
        <taxon>Zoopagomycota</taxon>
        <taxon>Kickxellomycotina</taxon>
        <taxon>Kickxellomycetes</taxon>
        <taxon>Kickxellales</taxon>
        <taxon>Kickxellaceae</taxon>
        <taxon>Coemansia</taxon>
    </lineage>
</organism>
<reference evidence="5 6" key="1">
    <citation type="journal article" date="2015" name="Genome Biol. Evol.">
        <title>Phylogenomic analyses indicate that early fungi evolved digesting cell walls of algal ancestors of land plants.</title>
        <authorList>
            <person name="Chang Y."/>
            <person name="Wang S."/>
            <person name="Sekimoto S."/>
            <person name="Aerts A.L."/>
            <person name="Choi C."/>
            <person name="Clum A."/>
            <person name="LaButti K.M."/>
            <person name="Lindquist E.A."/>
            <person name="Yee Ngan C."/>
            <person name="Ohm R.A."/>
            <person name="Salamov A.A."/>
            <person name="Grigoriev I.V."/>
            <person name="Spatafora J.W."/>
            <person name="Berbee M.L."/>
        </authorList>
    </citation>
    <scope>NUCLEOTIDE SEQUENCE [LARGE SCALE GENOMIC DNA]</scope>
    <source>
        <strain evidence="5 6">NRRL 1564</strain>
    </source>
</reference>
<protein>
    <recommendedName>
        <fullName evidence="4">Ras-GAP domain-containing protein</fullName>
    </recommendedName>
</protein>
<evidence type="ECO:0000313" key="5">
    <source>
        <dbReference type="EMBL" id="PIA14242.1"/>
    </source>
</evidence>
<dbReference type="Gene3D" id="3.40.525.10">
    <property type="entry name" value="CRAL-TRIO lipid binding domain"/>
    <property type="match status" value="1"/>
</dbReference>
<dbReference type="InterPro" id="IPR036865">
    <property type="entry name" value="CRAL-TRIO_dom_sf"/>
</dbReference>
<dbReference type="InterPro" id="IPR008936">
    <property type="entry name" value="Rho_GTPase_activation_prot"/>
</dbReference>
<dbReference type="InterPro" id="IPR039360">
    <property type="entry name" value="Ras_GTPase"/>
</dbReference>
<keyword evidence="6" id="KW-1185">Reference proteome</keyword>
<dbReference type="Proteomes" id="UP000242474">
    <property type="component" value="Unassembled WGS sequence"/>
</dbReference>
<dbReference type="Pfam" id="PF21877">
    <property type="entry name" value="PH_NF1"/>
    <property type="match status" value="1"/>
</dbReference>
<feature type="compositionally biased region" description="Polar residues" evidence="3">
    <location>
        <begin position="1833"/>
        <end position="1843"/>
    </location>
</feature>
<dbReference type="PANTHER" id="PTHR10194:SF142">
    <property type="entry name" value="NEUROFIBROMIN"/>
    <property type="match status" value="1"/>
</dbReference>
<feature type="region of interest" description="Disordered" evidence="3">
    <location>
        <begin position="893"/>
        <end position="930"/>
    </location>
</feature>
<dbReference type="OrthoDB" id="28245at2759"/>
<dbReference type="SUPFAM" id="SSF48350">
    <property type="entry name" value="GTPase activation domain, GAP"/>
    <property type="match status" value="1"/>
</dbReference>
<dbReference type="Pfam" id="PF00616">
    <property type="entry name" value="RasGAP"/>
    <property type="match status" value="1"/>
</dbReference>
<feature type="compositionally biased region" description="Polar residues" evidence="3">
    <location>
        <begin position="573"/>
        <end position="587"/>
    </location>
</feature>
<gene>
    <name evidence="5" type="ORF">COEREDRAFT_10602</name>
</gene>
<feature type="compositionally biased region" description="Polar residues" evidence="3">
    <location>
        <begin position="906"/>
        <end position="918"/>
    </location>
</feature>
<name>A0A2G5B5H1_COERN</name>
<dbReference type="InterPro" id="IPR001936">
    <property type="entry name" value="RasGAP_dom"/>
</dbReference>
<dbReference type="PROSITE" id="PS00509">
    <property type="entry name" value="RAS_GTPASE_ACTIV_1"/>
    <property type="match status" value="1"/>
</dbReference>
<dbReference type="SUPFAM" id="SSF52087">
    <property type="entry name" value="CRAL/TRIO domain"/>
    <property type="match status" value="1"/>
</dbReference>
<feature type="region of interest" description="Disordered" evidence="3">
    <location>
        <begin position="3042"/>
        <end position="3101"/>
    </location>
</feature>
<dbReference type="InterPro" id="IPR001251">
    <property type="entry name" value="CRAL-TRIO_dom"/>
</dbReference>
<dbReference type="STRING" id="763665.A0A2G5B5H1"/>
<evidence type="ECO:0000256" key="2">
    <source>
        <dbReference type="ARBA" id="ARBA00022553"/>
    </source>
</evidence>
<feature type="domain" description="Ras-GAP" evidence="4">
    <location>
        <begin position="1474"/>
        <end position="1668"/>
    </location>
</feature>
<sequence>MPYEIALVERLISTFKEMLPCYSRLTIGQLSTNKEFYENVNVLIQLHEMRLSALLRRLFGLLESISRASQSSDQRLLGFFQQSQLLILRVIAMGMFYHWHQIYASQGVNSDRALINVADKLAENKDGEKSASASTYPSIGTGYNRGEFNLFYPHPLEESVAKRAFSVATEYFRAWVSPHSVRMLVDTVGNQAKYQLHLRSTHTSQSVPMSMFMMETAVGSAMLQRFVNACLNEPTTDLALEIQDAAGAIYMFVSATNWNIALQRVKSCLYLTLSRGEDVSDLTDIRFLEYATMDIARLTQVLEAFSEAFTRVKATEQLKLVVALRRVIWGFITRCSGTYLDMHRNMYRPSSARIDQLMDSVRTVIDSHTRTCAHPAYYQLMVLLLMICPDQLACAAEHVIEHGETREDGCSKHARFIGRLHQQLISRDVPESVVLGAQELQRAATVMTALPGNNAHRLSERFDADINAVLLDSSNRLSPYREEPIETKLLLMNTMACQFQLGSEKALQIFLPRVTGPKAEPWMQLAFIHAVTATLQQRYYRNDVSEDPVFNKMISKLYLDLLRRNVDTIQTISEQQAAGGTSTQGRGTSYGRRAQGTDGAGGIVPSKSVCDVALNLSSTGEKVSIIPANEIAQRVQMVATILTDIADEPRLVVWGENEDAKFESLELMVGAISSCIQEPSVAVQRKAGVALRALFSPLMLTEWIQSADIVFAVWTLSLQVIQGICRAIVHSMVTSTMAQHRQLLEIMHDMLVLSNSIVEISGGMLGASVEMAEYPQFEVAFEVVIMMHLWADDPDITQLTQECLRLKTHGQQLVADAGIPVDASLSNHRLYQELDTNDVKQAGVYSRLAQMRAIFRTIRKHMRPTAGAQAAWQETYKLWRQMLQVLLMREESARVPEGVPVEREPSTSATIGSNASTSSREKDDKKDASRRRNVFEKLTGHGSKAGGRISGAPSAALGAGAAGAMAAGSVGNAVSSHDDTHTSAGARTVGGVGVGVQLPAIARTPTLTISELRTQWRYCTGFLLAAGGACITDGQSASERMSGGDAAELHALLEHFLGECLKLIVCDDIQLRELAKEGLGNKTHPGIYMLFLDGCLLNIKRFMQPTGEVNVSESRTLFVSQCVAIIESLTDRDVTDALLQSSMNIDFSPVLLIMGKYLHAAAAQTANNALQERIRFTRMVDMFLQSPLRQFVAQEVNLRNDLLETFVNWVTELRAMDPRTLRAEEPHVAKLLIDLTTSAMRALIQVLDKLVVKPMSTGAPAVAGQPNDVRSLRSRAYRRYFDFFVRFMSQCRMIEIQEFSSMTSVHAANSAASAAVGTSSTSAAPGTTRSRSARSESFAAAPTDVGVGRDIARAIYGAGASSAMMAQTGANRFNRELAQNAELLLNIAIKAVTNMLAGNLEIGLQYSLTVIYHEDTKLRALFTDMFTTILNEGIDIDSLGTDSPDHWKARMVESLVDPGLKLLLGINEVCQVQDIDELGAALIRIYEARHQTRNMFERIIAIELERTDSAAELFRRNCLATRLLSNYAKLHGDGYLKSTLVPAIRKLLAQPPGTLTFELNPNKMAESVDRDRNLENVERLCGLVIDAIVGSVHSLPPPLRWICNLIYRIVIKRFPDAGYTAVGGFIFLRFLCPAIVAPDAHGICGQITNSEVRRGLLLCTKITHNLANDIQFGNKETYMVPLNRFILENRTRTTNFLSEIAEPTDDESVFEGGAKSAVSSNGAGKSSTEYGASEGDTDKEQLDSTGISNRDFVAVQRFIFDHLERLEPYLSREPIVRVQQPQTSKTGDRRRSTRTVANAGAVISSGTGGSTAVVTGNAAVDNSGGSAAAGKTNKATSKANGETSAAAGQITTATENLFTQVSYLMRQLGPPPAAAAEQMQSKIAAVVEKSSAAAGGEEMFHEILRRDSGRSTDAIAKKAIIYIGGVSREKRPVVYVIARRMQMHYLDMDLVMLHVLRVLESLATKSFELFFDLTQFGPANEVPTQWLRQLKRIVPETIVSNVQSVYWYNVNTHFRKYTKQGGLELPARLARRSVFPHSLGDLHEFLASPQADLPPGTVSLDSDNGINVSPIARVSRAHAALPCVVKVTPEAVQITALRRQEVFGLSTYFNDVYHITEIEDVQVVPNTEFPAAHEAEAEAGHKSRSALHRTGSRTSEGDRAGTGPAANGEQLVLIRFEGSGTSLAFASPKHELLVKAIRSARARYATHTAAPAVAERVIRPADVPGTLLNVALLNCGSESATLRISAYRMLISVVATFNMDVGQELAFASDLCLPPNPLQFIFRICTRLSCTAPDMTQELLAEALLAFTKSTGSTKAWILHYVQPWLRALGQFTHNSEAHPDAVARTQDIVRSLARLHLKEPAMYMHFKEHVWSLLAQVDELTDVVLDTLVTVALEYGALTVETELIADVLATAAGRNARYNKLVPRLRKLVAHTCTLSVSHIGTHQLWPEIAVYMRLLLTMSFSNTSLAEEYLADIAFVACMLLKAGPGLVQATLHGTVMHVVHSLALTQCNGAIIDPTFSSSITGANSFAGNPVRQLRDAGPTADAGAAQLLTPYAQLAQQLAELIQARTRFNFGLRAKSTSAVTFIAASYTRGGAASTLNAEALAEFRDELGSAGAAHESPREALDGVERVAQIFLRIMDNPAFAGARGNSWRARWTTLVTASTFVFNPAVQPRAFVLLGQLAAHDETLATLRGALASLGETDEALPVSVLLCLASMVVGLPPDSSYLAALFWVAIAVMQIGHQPLYKVAIALMARVIRALDACGAFLPENGDGFQHFLMAARAAVEPAADRVDDAVGVSFRSSFSAALSALLLRGMEDTTTKDDTYELLLLILGVVASCRRWQHADAANPARRYDLILPYLTLIMPTASVRKELPHVFSCAGIAVSADIKTAIEHGGFIRLLEQIQRVDVARGCQSDYILYPSILAAMLHKTRSEQEITILYTILASSITWVDATMSLLVMESLAPTLNSTMVNSHSSKLTHIMHSVMVRLAITRPNFDPDVFIHQQSLLHNSPTTLADISHSLTIDAIAATTRKSVSATHTHASATPAVPAAAGSRVSNLPPARVREDSSDRSHLRSSTGRSHDAASMLSKHSSTPSLAHADSFERSMVPAHKEYLTRIGFGGLGRVISFDGGMTQWREMAELASLVVDQML</sequence>
<dbReference type="PANTHER" id="PTHR10194">
    <property type="entry name" value="RAS GTPASE-ACTIVATING PROTEINS"/>
    <property type="match status" value="1"/>
</dbReference>
<accession>A0A2G5B5H1</accession>
<evidence type="ECO:0000256" key="3">
    <source>
        <dbReference type="SAM" id="MobiDB-lite"/>
    </source>
</evidence>
<dbReference type="InterPro" id="IPR023152">
    <property type="entry name" value="RasGAP_CS"/>
</dbReference>
<dbReference type="InterPro" id="IPR011993">
    <property type="entry name" value="PH-like_dom_sf"/>
</dbReference>
<feature type="region of interest" description="Disordered" evidence="3">
    <location>
        <begin position="1707"/>
        <end position="1744"/>
    </location>
</feature>
<dbReference type="EMBL" id="KZ303520">
    <property type="protein sequence ID" value="PIA14242.1"/>
    <property type="molecule type" value="Genomic_DNA"/>
</dbReference>
<dbReference type="Gene3D" id="2.30.29.30">
    <property type="entry name" value="Pleckstrin-homology domain (PH domain)/Phosphotyrosine-binding domain (PTB)"/>
    <property type="match status" value="1"/>
</dbReference>
<feature type="compositionally biased region" description="Polar residues" evidence="3">
    <location>
        <begin position="1717"/>
        <end position="1730"/>
    </location>
</feature>
<keyword evidence="2" id="KW-0597">Phosphoprotein</keyword>
<feature type="region of interest" description="Disordered" evidence="3">
    <location>
        <begin position="1316"/>
        <end position="1336"/>
    </location>
</feature>
<evidence type="ECO:0000313" key="6">
    <source>
        <dbReference type="Proteomes" id="UP000242474"/>
    </source>
</evidence>
<evidence type="ECO:0000259" key="4">
    <source>
        <dbReference type="PROSITE" id="PS50018"/>
    </source>
</evidence>
<dbReference type="Pfam" id="PF13716">
    <property type="entry name" value="CRAL_TRIO_2"/>
    <property type="match status" value="1"/>
</dbReference>
<feature type="compositionally biased region" description="Low complexity" evidence="3">
    <location>
        <begin position="1799"/>
        <end position="1820"/>
    </location>
</feature>
<feature type="compositionally biased region" description="Basic and acidic residues" evidence="3">
    <location>
        <begin position="3068"/>
        <end position="3078"/>
    </location>
</feature>
<evidence type="ECO:0000256" key="1">
    <source>
        <dbReference type="ARBA" id="ARBA00022468"/>
    </source>
</evidence>
<feature type="region of interest" description="Disordered" evidence="3">
    <location>
        <begin position="1777"/>
        <end position="1847"/>
    </location>
</feature>
<dbReference type="InterPro" id="IPR054071">
    <property type="entry name" value="PH_NF1"/>
</dbReference>
<dbReference type="Gene3D" id="1.10.506.10">
    <property type="entry name" value="GTPase Activation - p120gap, domain 1"/>
    <property type="match status" value="2"/>
</dbReference>
<dbReference type="PROSITE" id="PS50018">
    <property type="entry name" value="RAS_GTPASE_ACTIV_2"/>
    <property type="match status" value="1"/>
</dbReference>
<feature type="compositionally biased region" description="Basic residues" evidence="3">
    <location>
        <begin position="2142"/>
        <end position="2151"/>
    </location>
</feature>
<feature type="compositionally biased region" description="Low complexity" evidence="3">
    <location>
        <begin position="3042"/>
        <end position="3057"/>
    </location>
</feature>
<proteinExistence type="predicted"/>
<dbReference type="SMART" id="SM00323">
    <property type="entry name" value="RasGAP"/>
    <property type="match status" value="1"/>
</dbReference>
<feature type="compositionally biased region" description="Basic and acidic residues" evidence="3">
    <location>
        <begin position="893"/>
        <end position="905"/>
    </location>
</feature>
<keyword evidence="1" id="KW-0343">GTPase activation</keyword>